<dbReference type="InterPro" id="IPR014344">
    <property type="entry name" value="XrtA_polysacc_deacetyl"/>
</dbReference>
<reference evidence="2 3" key="1">
    <citation type="submission" date="2011-06" db="EMBL/GenBank/DDBJ databases">
        <title>The draft genome of Thiorhodococcus drewsii AZ1.</title>
        <authorList>
            <consortium name="US DOE Joint Genome Institute (JGI-PGF)"/>
            <person name="Lucas S."/>
            <person name="Han J."/>
            <person name="Lapidus A."/>
            <person name="Cheng J.-F."/>
            <person name="Goodwin L."/>
            <person name="Pitluck S."/>
            <person name="Peters L."/>
            <person name="Land M.L."/>
            <person name="Hauser L."/>
            <person name="Vogl K."/>
            <person name="Liu Z."/>
            <person name="Imhoff J."/>
            <person name="Thiel V."/>
            <person name="Frigaard N.-U."/>
            <person name="Bryant D.A."/>
            <person name="Woyke T.J."/>
        </authorList>
    </citation>
    <scope>NUCLEOTIDE SEQUENCE [LARGE SCALE GENOMIC DNA]</scope>
    <source>
        <strain evidence="2 3">AZ1</strain>
    </source>
</reference>
<dbReference type="GO" id="GO:0016810">
    <property type="term" value="F:hydrolase activity, acting on carbon-nitrogen (but not peptide) bonds"/>
    <property type="evidence" value="ECO:0007669"/>
    <property type="project" value="InterPro"/>
</dbReference>
<name>G2E612_9GAMM</name>
<dbReference type="SUPFAM" id="SSF88713">
    <property type="entry name" value="Glycoside hydrolase/deacetylase"/>
    <property type="match status" value="1"/>
</dbReference>
<evidence type="ECO:0000313" key="2">
    <source>
        <dbReference type="EMBL" id="EGV28497.1"/>
    </source>
</evidence>
<dbReference type="PATRIC" id="fig|765913.3.peg.3788"/>
<keyword evidence="3" id="KW-1185">Reference proteome</keyword>
<dbReference type="CDD" id="cd10941">
    <property type="entry name" value="CE4_PuuE_HpPgdA_like_2"/>
    <property type="match status" value="1"/>
</dbReference>
<proteinExistence type="predicted"/>
<dbReference type="STRING" id="765913.ThidrDRAFT_3725"/>
<dbReference type="InterPro" id="IPR011330">
    <property type="entry name" value="Glyco_hydro/deAcase_b/a-brl"/>
</dbReference>
<dbReference type="GO" id="GO:0005975">
    <property type="term" value="P:carbohydrate metabolic process"/>
    <property type="evidence" value="ECO:0007669"/>
    <property type="project" value="InterPro"/>
</dbReference>
<dbReference type="NCBIfam" id="TIGR03006">
    <property type="entry name" value="pepcterm_polyde"/>
    <property type="match status" value="1"/>
</dbReference>
<dbReference type="InterPro" id="IPR045235">
    <property type="entry name" value="PuuE_HpPgdA-like"/>
</dbReference>
<dbReference type="Proteomes" id="UP000004200">
    <property type="component" value="Unassembled WGS sequence"/>
</dbReference>
<comment type="caution">
    <text evidence="2">The sequence shown here is derived from an EMBL/GenBank/DDBJ whole genome shotgun (WGS) entry which is preliminary data.</text>
</comment>
<accession>G2E612</accession>
<dbReference type="PANTHER" id="PTHR47561:SF1">
    <property type="entry name" value="POLYSACCHARIDE DEACETYLASE FAMILY PROTEIN (AFU_ORTHOLOGUE AFUA_6G05030)"/>
    <property type="match status" value="1"/>
</dbReference>
<protein>
    <submittedName>
        <fullName evidence="2">Polysaccharide deactylase family protein, PEP-CTERM locus subfamily</fullName>
    </submittedName>
</protein>
<dbReference type="PROSITE" id="PS51677">
    <property type="entry name" value="NODB"/>
    <property type="match status" value="1"/>
</dbReference>
<dbReference type="RefSeq" id="WP_007042438.1">
    <property type="nucleotide sequence ID" value="NZ_AFWT01000036.1"/>
</dbReference>
<sequence length="304" mass="34750">MQVHNALTIDVEDYFQVSAFERHVRREDWERLPRRVEANVERVLALLAERRITATFFVLGWIAERHPSLVRRLSEQGHEVASHGYGHKRVTDSTPDEFRADVARTKRMLEDLTGQPVTGYRAPSYSMSSATPWAHGILQEEGYRYSSSLYPISHDHYGDPLAPRFPFAPLGPEASLVEIPIATIQLGVRRLPAGGGGYFRLFPYVLSRWAIRRLNHIDQSPAVFYFHPWEIDPDQPRVSGLPPRSRFRHYLNLDKCFARLSRLTEDFAWSRMDDVFAEAIFGHSPDRATQARTSAALLPKASVA</sequence>
<dbReference type="EMBL" id="AFWT01000036">
    <property type="protein sequence ID" value="EGV28497.1"/>
    <property type="molecule type" value="Genomic_DNA"/>
</dbReference>
<dbReference type="Pfam" id="PF01522">
    <property type="entry name" value="Polysacc_deac_1"/>
    <property type="match status" value="1"/>
</dbReference>
<organism evidence="2 3">
    <name type="scientific">Thiorhodococcus drewsii AZ1</name>
    <dbReference type="NCBI Taxonomy" id="765913"/>
    <lineage>
        <taxon>Bacteria</taxon>
        <taxon>Pseudomonadati</taxon>
        <taxon>Pseudomonadota</taxon>
        <taxon>Gammaproteobacteria</taxon>
        <taxon>Chromatiales</taxon>
        <taxon>Chromatiaceae</taxon>
        <taxon>Thiorhodococcus</taxon>
    </lineage>
</organism>
<dbReference type="Gene3D" id="3.20.20.370">
    <property type="entry name" value="Glycoside hydrolase/deacetylase"/>
    <property type="match status" value="1"/>
</dbReference>
<dbReference type="Pfam" id="PF11959">
    <property type="entry name" value="DUF3473"/>
    <property type="match status" value="1"/>
</dbReference>
<evidence type="ECO:0000313" key="3">
    <source>
        <dbReference type="Proteomes" id="UP000004200"/>
    </source>
</evidence>
<gene>
    <name evidence="2" type="ORF">ThidrDRAFT_3725</name>
</gene>
<dbReference type="AlphaFoldDB" id="G2E612"/>
<dbReference type="PANTHER" id="PTHR47561">
    <property type="entry name" value="POLYSACCHARIDE DEACETYLASE FAMILY PROTEIN (AFU_ORTHOLOGUE AFUA_6G05030)"/>
    <property type="match status" value="1"/>
</dbReference>
<dbReference type="InterPro" id="IPR022560">
    <property type="entry name" value="DUF3473"/>
</dbReference>
<evidence type="ECO:0000259" key="1">
    <source>
        <dbReference type="PROSITE" id="PS51677"/>
    </source>
</evidence>
<dbReference type="eggNOG" id="COG0726">
    <property type="taxonomic scope" value="Bacteria"/>
</dbReference>
<feature type="domain" description="NodB homology" evidence="1">
    <location>
        <begin position="21"/>
        <end position="304"/>
    </location>
</feature>
<dbReference type="InterPro" id="IPR002509">
    <property type="entry name" value="NODB_dom"/>
</dbReference>